<comment type="catalytic activity">
    <reaction evidence="2">
        <text>O-phospho-L-seryl-[protein] + H2O = L-seryl-[protein] + phosphate</text>
        <dbReference type="Rhea" id="RHEA:20629"/>
        <dbReference type="Rhea" id="RHEA-COMP:9863"/>
        <dbReference type="Rhea" id="RHEA-COMP:11604"/>
        <dbReference type="ChEBI" id="CHEBI:15377"/>
        <dbReference type="ChEBI" id="CHEBI:29999"/>
        <dbReference type="ChEBI" id="CHEBI:43474"/>
        <dbReference type="ChEBI" id="CHEBI:83421"/>
        <dbReference type="EC" id="3.1.3.16"/>
    </reaction>
</comment>
<protein>
    <recommendedName>
        <fullName evidence="1">protein-serine/threonine phosphatase</fullName>
        <ecNumber evidence="1">3.1.3.16</ecNumber>
    </recommendedName>
</protein>
<evidence type="ECO:0000256" key="1">
    <source>
        <dbReference type="ARBA" id="ARBA00013081"/>
    </source>
</evidence>
<keyword evidence="6" id="KW-1185">Reference proteome</keyword>
<dbReference type="GO" id="GO:0004722">
    <property type="term" value="F:protein serine/threonine phosphatase activity"/>
    <property type="evidence" value="ECO:0007669"/>
    <property type="project" value="UniProtKB-EC"/>
</dbReference>
<comment type="caution">
    <text evidence="5">The sequence shown here is derived from an EMBL/GenBank/DDBJ whole genome shotgun (WGS) entry which is preliminary data.</text>
</comment>
<proteinExistence type="predicted"/>
<dbReference type="InterPro" id="IPR036457">
    <property type="entry name" value="PPM-type-like_dom_sf"/>
</dbReference>
<dbReference type="InterPro" id="IPR001932">
    <property type="entry name" value="PPM-type_phosphatase-like_dom"/>
</dbReference>
<feature type="domain" description="PPM-type phosphatase" evidence="4">
    <location>
        <begin position="1"/>
        <end position="130"/>
    </location>
</feature>
<dbReference type="AlphaFoldDB" id="A0A9Q0HWU9"/>
<comment type="catalytic activity">
    <reaction evidence="3">
        <text>O-phospho-L-threonyl-[protein] + H2O = L-threonyl-[protein] + phosphate</text>
        <dbReference type="Rhea" id="RHEA:47004"/>
        <dbReference type="Rhea" id="RHEA-COMP:11060"/>
        <dbReference type="Rhea" id="RHEA-COMP:11605"/>
        <dbReference type="ChEBI" id="CHEBI:15377"/>
        <dbReference type="ChEBI" id="CHEBI:30013"/>
        <dbReference type="ChEBI" id="CHEBI:43474"/>
        <dbReference type="ChEBI" id="CHEBI:61977"/>
        <dbReference type="EC" id="3.1.3.16"/>
    </reaction>
</comment>
<gene>
    <name evidence="5" type="ORF">LUZ63_000412</name>
</gene>
<evidence type="ECO:0000256" key="3">
    <source>
        <dbReference type="ARBA" id="ARBA00048336"/>
    </source>
</evidence>
<sequence>MVIIDGWFVAVASVGDLRCILESGEGHSHELLDMSCKFVGKVERITASGGEVGRLNVIGGAEIGPLRFKLSNAGGRLVIASDGVWDALSFESSLKCCHGLSSESVANPIVKEAVHIRDLKDDTTCIGVDILPKEKAIPAPAPHPKKQGMGALENMFRRKPSVKSINVKQETSKSDVVEEIFGDGYAALAHRFLFLLILESAGAVVFVTS</sequence>
<evidence type="ECO:0000313" key="5">
    <source>
        <dbReference type="EMBL" id="KAJ1700633.1"/>
    </source>
</evidence>
<dbReference type="Gene3D" id="3.60.40.10">
    <property type="entry name" value="PPM-type phosphatase domain"/>
    <property type="match status" value="1"/>
</dbReference>
<dbReference type="EMBL" id="JAMQYH010000001">
    <property type="protein sequence ID" value="KAJ1700633.1"/>
    <property type="molecule type" value="Genomic_DNA"/>
</dbReference>
<dbReference type="EC" id="3.1.3.16" evidence="1"/>
<evidence type="ECO:0000259" key="4">
    <source>
        <dbReference type="PROSITE" id="PS51746"/>
    </source>
</evidence>
<dbReference type="SUPFAM" id="SSF81606">
    <property type="entry name" value="PP2C-like"/>
    <property type="match status" value="1"/>
</dbReference>
<reference evidence="5" key="1">
    <citation type="journal article" date="2022" name="Cell">
        <title>Repeat-based holocentromeres influence genome architecture and karyotype evolution.</title>
        <authorList>
            <person name="Hofstatter P.G."/>
            <person name="Thangavel G."/>
            <person name="Lux T."/>
            <person name="Neumann P."/>
            <person name="Vondrak T."/>
            <person name="Novak P."/>
            <person name="Zhang M."/>
            <person name="Costa L."/>
            <person name="Castellani M."/>
            <person name="Scott A."/>
            <person name="Toegelov H."/>
            <person name="Fuchs J."/>
            <person name="Mata-Sucre Y."/>
            <person name="Dias Y."/>
            <person name="Vanzela A.L.L."/>
            <person name="Huettel B."/>
            <person name="Almeida C.C.S."/>
            <person name="Simkova H."/>
            <person name="Souza G."/>
            <person name="Pedrosa-Harand A."/>
            <person name="Macas J."/>
            <person name="Mayer K.F.X."/>
            <person name="Houben A."/>
            <person name="Marques A."/>
        </authorList>
    </citation>
    <scope>NUCLEOTIDE SEQUENCE</scope>
    <source>
        <strain evidence="5">RhyBre1mFocal</strain>
    </source>
</reference>
<dbReference type="PROSITE" id="PS51746">
    <property type="entry name" value="PPM_2"/>
    <property type="match status" value="1"/>
</dbReference>
<evidence type="ECO:0000256" key="2">
    <source>
        <dbReference type="ARBA" id="ARBA00047761"/>
    </source>
</evidence>
<dbReference type="Proteomes" id="UP001151287">
    <property type="component" value="Unassembled WGS sequence"/>
</dbReference>
<dbReference type="OrthoDB" id="10264738at2759"/>
<name>A0A9Q0HWU9_9POAL</name>
<accession>A0A9Q0HWU9</accession>
<evidence type="ECO:0000313" key="6">
    <source>
        <dbReference type="Proteomes" id="UP001151287"/>
    </source>
</evidence>
<organism evidence="5 6">
    <name type="scientific">Rhynchospora breviuscula</name>
    <dbReference type="NCBI Taxonomy" id="2022672"/>
    <lineage>
        <taxon>Eukaryota</taxon>
        <taxon>Viridiplantae</taxon>
        <taxon>Streptophyta</taxon>
        <taxon>Embryophyta</taxon>
        <taxon>Tracheophyta</taxon>
        <taxon>Spermatophyta</taxon>
        <taxon>Magnoliopsida</taxon>
        <taxon>Liliopsida</taxon>
        <taxon>Poales</taxon>
        <taxon>Cyperaceae</taxon>
        <taxon>Cyperoideae</taxon>
        <taxon>Rhynchosporeae</taxon>
        <taxon>Rhynchospora</taxon>
    </lineage>
</organism>